<organism evidence="3 4">
    <name type="scientific">Marinobacter zhanjiangensis</name>
    <dbReference type="NCBI Taxonomy" id="578215"/>
    <lineage>
        <taxon>Bacteria</taxon>
        <taxon>Pseudomonadati</taxon>
        <taxon>Pseudomonadota</taxon>
        <taxon>Gammaproteobacteria</taxon>
        <taxon>Pseudomonadales</taxon>
        <taxon>Marinobacteraceae</taxon>
        <taxon>Marinobacter</taxon>
    </lineage>
</organism>
<proteinExistence type="predicted"/>
<keyword evidence="4" id="KW-1185">Reference proteome</keyword>
<dbReference type="EMBL" id="BMXV01000001">
    <property type="protein sequence ID" value="GGY60438.1"/>
    <property type="molecule type" value="Genomic_DNA"/>
</dbReference>
<evidence type="ECO:0000256" key="2">
    <source>
        <dbReference type="SAM" id="SignalP"/>
    </source>
</evidence>
<protein>
    <recommendedName>
        <fullName evidence="5">DUF305 domain-containing protein</fullName>
    </recommendedName>
</protein>
<sequence length="95" mass="10048">MKSTKLKLAGAAVVLAAAIGSMAVYAHQSEHGGMGMMSGHMGNMEGMEGMMEMMSSMSEEDHSAMHTACLKMMDSANQSESGTTHSDHHDGELNQ</sequence>
<feature type="compositionally biased region" description="Polar residues" evidence="1">
    <location>
        <begin position="75"/>
        <end position="84"/>
    </location>
</feature>
<evidence type="ECO:0008006" key="5">
    <source>
        <dbReference type="Google" id="ProtNLM"/>
    </source>
</evidence>
<feature type="chain" id="PRO_5047045464" description="DUF305 domain-containing protein" evidence="2">
    <location>
        <begin position="27"/>
        <end position="95"/>
    </location>
</feature>
<reference evidence="4" key="1">
    <citation type="journal article" date="2019" name="Int. J. Syst. Evol. Microbiol.">
        <title>The Global Catalogue of Microorganisms (GCM) 10K type strain sequencing project: providing services to taxonomists for standard genome sequencing and annotation.</title>
        <authorList>
            <consortium name="The Broad Institute Genomics Platform"/>
            <consortium name="The Broad Institute Genome Sequencing Center for Infectious Disease"/>
            <person name="Wu L."/>
            <person name="Ma J."/>
        </authorList>
    </citation>
    <scope>NUCLEOTIDE SEQUENCE [LARGE SCALE GENOMIC DNA]</scope>
    <source>
        <strain evidence="4">KCTC 22280</strain>
    </source>
</reference>
<evidence type="ECO:0000313" key="4">
    <source>
        <dbReference type="Proteomes" id="UP000601597"/>
    </source>
</evidence>
<accession>A0ABQ3ALZ1</accession>
<keyword evidence="2" id="KW-0732">Signal</keyword>
<evidence type="ECO:0000313" key="3">
    <source>
        <dbReference type="EMBL" id="GGY60438.1"/>
    </source>
</evidence>
<dbReference type="RefSeq" id="WP_189571968.1">
    <property type="nucleotide sequence ID" value="NZ_BMXV01000001.1"/>
</dbReference>
<feature type="signal peptide" evidence="2">
    <location>
        <begin position="1"/>
        <end position="26"/>
    </location>
</feature>
<feature type="compositionally biased region" description="Basic and acidic residues" evidence="1">
    <location>
        <begin position="85"/>
        <end position="95"/>
    </location>
</feature>
<evidence type="ECO:0000256" key="1">
    <source>
        <dbReference type="SAM" id="MobiDB-lite"/>
    </source>
</evidence>
<comment type="caution">
    <text evidence="3">The sequence shown here is derived from an EMBL/GenBank/DDBJ whole genome shotgun (WGS) entry which is preliminary data.</text>
</comment>
<gene>
    <name evidence="3" type="ORF">GCM10007071_03850</name>
</gene>
<feature type="region of interest" description="Disordered" evidence="1">
    <location>
        <begin position="73"/>
        <end position="95"/>
    </location>
</feature>
<dbReference type="Proteomes" id="UP000601597">
    <property type="component" value="Unassembled WGS sequence"/>
</dbReference>
<name>A0ABQ3ALZ1_9GAMM</name>